<keyword evidence="4" id="KW-0804">Transcription</keyword>
<proteinExistence type="inferred from homology"/>
<dbReference type="InterPro" id="IPR007627">
    <property type="entry name" value="RNA_pol_sigma70_r2"/>
</dbReference>
<dbReference type="Gene3D" id="1.10.1740.10">
    <property type="match status" value="1"/>
</dbReference>
<dbReference type="Pfam" id="PF08281">
    <property type="entry name" value="Sigma70_r4_2"/>
    <property type="match status" value="1"/>
</dbReference>
<evidence type="ECO:0000313" key="8">
    <source>
        <dbReference type="EMBL" id="GAA3386642.1"/>
    </source>
</evidence>
<dbReference type="EMBL" id="BAAAYN010000017">
    <property type="protein sequence ID" value="GAA3386642.1"/>
    <property type="molecule type" value="Genomic_DNA"/>
</dbReference>
<dbReference type="InterPro" id="IPR013325">
    <property type="entry name" value="RNA_pol_sigma_r2"/>
</dbReference>
<evidence type="ECO:0000259" key="5">
    <source>
        <dbReference type="Pfam" id="PF04542"/>
    </source>
</evidence>
<evidence type="ECO:0000256" key="1">
    <source>
        <dbReference type="ARBA" id="ARBA00010641"/>
    </source>
</evidence>
<dbReference type="PANTHER" id="PTHR47756:SF1">
    <property type="entry name" value="BLL0085 PROTEIN"/>
    <property type="match status" value="1"/>
</dbReference>
<evidence type="ECO:0000259" key="6">
    <source>
        <dbReference type="Pfam" id="PF08281"/>
    </source>
</evidence>
<dbReference type="InterPro" id="IPR046531">
    <property type="entry name" value="DUF6596"/>
</dbReference>
<keyword evidence="2" id="KW-0805">Transcription regulation</keyword>
<sequence>MGSDDIVARIWREQSSRVVGALLRMTHDLDLAEDLAADALVAALEQWPDAGVPDNPGAWLMSVAKRRAVDHFRRADRFQQLAAQIGRTTLGRDSEETVVPDFDAAVDHIEDDVLRLMLVTCHPALTTESQIALTLRLLGGLTTKEIGRAFLVPEPTVVRRITRAKRTLAEAGIELDSLDRTEQMRRLPAVLQVIYLIFTEGYSATAGDDWMRPALCDEAIRLAGLVVGIVPREPEPQALLALMYLQASRLPARTDPGGAPVLLADQDRSRWNQLAIRRGSDALDACRRAGGAHGVYALQAAIAAEHATAPSAEATDWTKIAGFYDELALATPSPVVRLNRAVAHGMADGPAAGLRLVDELAGEPALREYHLLPSVRGDLLAKLGRREEARAEFERAAGLARNARERAFLLERAAAAE</sequence>
<dbReference type="RefSeq" id="WP_345728259.1">
    <property type="nucleotide sequence ID" value="NZ_BAAAYN010000017.1"/>
</dbReference>
<dbReference type="Proteomes" id="UP001501676">
    <property type="component" value="Unassembled WGS sequence"/>
</dbReference>
<evidence type="ECO:0000313" key="9">
    <source>
        <dbReference type="Proteomes" id="UP001501676"/>
    </source>
</evidence>
<comment type="similarity">
    <text evidence="1">Belongs to the sigma-70 factor family. ECF subfamily.</text>
</comment>
<gene>
    <name evidence="8" type="ORF">GCM10020369_25480</name>
</gene>
<evidence type="ECO:0000256" key="3">
    <source>
        <dbReference type="ARBA" id="ARBA00023082"/>
    </source>
</evidence>
<dbReference type="Pfam" id="PF20239">
    <property type="entry name" value="DUF6596"/>
    <property type="match status" value="1"/>
</dbReference>
<dbReference type="Gene3D" id="1.10.10.10">
    <property type="entry name" value="Winged helix-like DNA-binding domain superfamily/Winged helix DNA-binding domain"/>
    <property type="match status" value="1"/>
</dbReference>
<comment type="caution">
    <text evidence="8">The sequence shown here is derived from an EMBL/GenBank/DDBJ whole genome shotgun (WGS) entry which is preliminary data.</text>
</comment>
<dbReference type="InterPro" id="IPR014284">
    <property type="entry name" value="RNA_pol_sigma-70_dom"/>
</dbReference>
<feature type="domain" description="RNA polymerase sigma-70 region 2" evidence="5">
    <location>
        <begin position="15"/>
        <end position="77"/>
    </location>
</feature>
<keyword evidence="9" id="KW-1185">Reference proteome</keyword>
<dbReference type="SUPFAM" id="SSF88946">
    <property type="entry name" value="Sigma2 domain of RNA polymerase sigma factors"/>
    <property type="match status" value="1"/>
</dbReference>
<evidence type="ECO:0000256" key="4">
    <source>
        <dbReference type="ARBA" id="ARBA00023163"/>
    </source>
</evidence>
<dbReference type="Pfam" id="PF04542">
    <property type="entry name" value="Sigma70_r2"/>
    <property type="match status" value="1"/>
</dbReference>
<keyword evidence="3" id="KW-0731">Sigma factor</keyword>
<feature type="domain" description="DUF6596" evidence="7">
    <location>
        <begin position="186"/>
        <end position="285"/>
    </location>
</feature>
<accession>A0ABP6SXF5</accession>
<feature type="domain" description="RNA polymerase sigma factor 70 region 4 type 2" evidence="6">
    <location>
        <begin position="116"/>
        <end position="168"/>
    </location>
</feature>
<dbReference type="InterPro" id="IPR013249">
    <property type="entry name" value="RNA_pol_sigma70_r4_t2"/>
</dbReference>
<dbReference type="NCBIfam" id="TIGR02937">
    <property type="entry name" value="sigma70-ECF"/>
    <property type="match status" value="1"/>
</dbReference>
<dbReference type="SUPFAM" id="SSF88659">
    <property type="entry name" value="Sigma3 and sigma4 domains of RNA polymerase sigma factors"/>
    <property type="match status" value="1"/>
</dbReference>
<name>A0ABP6SXF5_9ACTN</name>
<dbReference type="PANTHER" id="PTHR47756">
    <property type="entry name" value="BLL6612 PROTEIN-RELATED"/>
    <property type="match status" value="1"/>
</dbReference>
<reference evidence="9" key="1">
    <citation type="journal article" date="2019" name="Int. J. Syst. Evol. Microbiol.">
        <title>The Global Catalogue of Microorganisms (GCM) 10K type strain sequencing project: providing services to taxonomists for standard genome sequencing and annotation.</title>
        <authorList>
            <consortium name="The Broad Institute Genomics Platform"/>
            <consortium name="The Broad Institute Genome Sequencing Center for Infectious Disease"/>
            <person name="Wu L."/>
            <person name="Ma J."/>
        </authorList>
    </citation>
    <scope>NUCLEOTIDE SEQUENCE [LARGE SCALE GENOMIC DNA]</scope>
    <source>
        <strain evidence="9">JCM 9458</strain>
    </source>
</reference>
<organism evidence="8 9">
    <name type="scientific">Cryptosporangium minutisporangium</name>
    <dbReference type="NCBI Taxonomy" id="113569"/>
    <lineage>
        <taxon>Bacteria</taxon>
        <taxon>Bacillati</taxon>
        <taxon>Actinomycetota</taxon>
        <taxon>Actinomycetes</taxon>
        <taxon>Cryptosporangiales</taxon>
        <taxon>Cryptosporangiaceae</taxon>
        <taxon>Cryptosporangium</taxon>
    </lineage>
</organism>
<evidence type="ECO:0000259" key="7">
    <source>
        <dbReference type="Pfam" id="PF20239"/>
    </source>
</evidence>
<dbReference type="InterPro" id="IPR036388">
    <property type="entry name" value="WH-like_DNA-bd_sf"/>
</dbReference>
<dbReference type="InterPro" id="IPR013324">
    <property type="entry name" value="RNA_pol_sigma_r3/r4-like"/>
</dbReference>
<evidence type="ECO:0000256" key="2">
    <source>
        <dbReference type="ARBA" id="ARBA00023015"/>
    </source>
</evidence>
<protein>
    <submittedName>
        <fullName evidence="8">RNA polymerase sigma factor</fullName>
    </submittedName>
</protein>